<dbReference type="Gene3D" id="3.30.530.20">
    <property type="match status" value="1"/>
</dbReference>
<reference evidence="3 4" key="1">
    <citation type="submission" date="2019-12" db="EMBL/GenBank/DDBJ databases">
        <title>Auraticoccus cholistani sp. nov., an actinomycete isolated from soil of Cholistan desert.</title>
        <authorList>
            <person name="Cheema M.T."/>
        </authorList>
    </citation>
    <scope>NUCLEOTIDE SEQUENCE [LARGE SCALE GENOMIC DNA]</scope>
    <source>
        <strain evidence="3 4">F435</strain>
    </source>
</reference>
<proteinExistence type="inferred from homology"/>
<evidence type="ECO:0000259" key="2">
    <source>
        <dbReference type="Pfam" id="PF08327"/>
    </source>
</evidence>
<dbReference type="EMBL" id="WPCU01000004">
    <property type="protein sequence ID" value="MVA75125.1"/>
    <property type="molecule type" value="Genomic_DNA"/>
</dbReference>
<dbReference type="InterPro" id="IPR013538">
    <property type="entry name" value="ASHA1/2-like_C"/>
</dbReference>
<dbReference type="InterPro" id="IPR023393">
    <property type="entry name" value="START-like_dom_sf"/>
</dbReference>
<evidence type="ECO:0000256" key="1">
    <source>
        <dbReference type="ARBA" id="ARBA00006817"/>
    </source>
</evidence>
<name>A0A6A9UTQ8_9ACTN</name>
<dbReference type="Proteomes" id="UP000435304">
    <property type="component" value="Unassembled WGS sequence"/>
</dbReference>
<sequence length="203" mass="22732">MDETIREDESLAAVQRRLVDRELPQGPGRAAVLRRRLDAPVEQVWSALTTPDKIDRFFLPVGGDLREGGSYAFEGQASGRILVCRAPDLLRVEWLPPDRDEVDQVELRLSADGPDATWLELEHASVADVFTTDLSGDKFSPAIGWESPLHYLVEYLRGALPDRPSAEWYVFDEAEEIRLARLRAVEWAEAEARYAASRSAGQG</sequence>
<gene>
    <name evidence="3" type="ORF">GC722_03645</name>
</gene>
<evidence type="ECO:0000313" key="3">
    <source>
        <dbReference type="EMBL" id="MVA75125.1"/>
    </source>
</evidence>
<dbReference type="Pfam" id="PF08327">
    <property type="entry name" value="AHSA1"/>
    <property type="match status" value="1"/>
</dbReference>
<dbReference type="SUPFAM" id="SSF55961">
    <property type="entry name" value="Bet v1-like"/>
    <property type="match status" value="1"/>
</dbReference>
<organism evidence="3 4">
    <name type="scientific">Auraticoccus cholistanensis</name>
    <dbReference type="NCBI Taxonomy" id="2656650"/>
    <lineage>
        <taxon>Bacteria</taxon>
        <taxon>Bacillati</taxon>
        <taxon>Actinomycetota</taxon>
        <taxon>Actinomycetes</taxon>
        <taxon>Propionibacteriales</taxon>
        <taxon>Propionibacteriaceae</taxon>
        <taxon>Auraticoccus</taxon>
    </lineage>
</organism>
<dbReference type="RefSeq" id="WP_197429757.1">
    <property type="nucleotide sequence ID" value="NZ_WPCU01000004.1"/>
</dbReference>
<keyword evidence="4" id="KW-1185">Reference proteome</keyword>
<dbReference type="AlphaFoldDB" id="A0A6A9UTQ8"/>
<feature type="domain" description="Activator of Hsp90 ATPase homologue 1/2-like C-terminal" evidence="2">
    <location>
        <begin position="38"/>
        <end position="156"/>
    </location>
</feature>
<accession>A0A6A9UTQ8</accession>
<protein>
    <submittedName>
        <fullName evidence="3">ATPase</fullName>
    </submittedName>
</protein>
<evidence type="ECO:0000313" key="4">
    <source>
        <dbReference type="Proteomes" id="UP000435304"/>
    </source>
</evidence>
<comment type="similarity">
    <text evidence="1">Belongs to the AHA1 family.</text>
</comment>
<comment type="caution">
    <text evidence="3">The sequence shown here is derived from an EMBL/GenBank/DDBJ whole genome shotgun (WGS) entry which is preliminary data.</text>
</comment>